<feature type="signal peptide" evidence="1">
    <location>
        <begin position="1"/>
        <end position="21"/>
    </location>
</feature>
<gene>
    <name evidence="2" type="ORF">C7455_11447</name>
</gene>
<dbReference type="EMBL" id="QGGW01000014">
    <property type="protein sequence ID" value="PWK56310.1"/>
    <property type="molecule type" value="Genomic_DNA"/>
</dbReference>
<sequence length="136" mass="13805">MMNKFAALCGASVVTMMSVSAAVASECSVATLTGHYTYWLQGADEAGAAYAEVGQETYDGAGNVRSQVSVSGNGAIEEDTATYVVNADCSGTVSYASGAAFNIFVAPSGDSFVFSSSVAGVVQVGENTRVDMDASH</sequence>
<dbReference type="AlphaFoldDB" id="A0A316G9A6"/>
<organism evidence="2 3">
    <name type="scientific">Roseicyclus mahoneyensis</name>
    <dbReference type="NCBI Taxonomy" id="164332"/>
    <lineage>
        <taxon>Bacteria</taxon>
        <taxon>Pseudomonadati</taxon>
        <taxon>Pseudomonadota</taxon>
        <taxon>Alphaproteobacteria</taxon>
        <taxon>Rhodobacterales</taxon>
        <taxon>Roseobacteraceae</taxon>
        <taxon>Roseicyclus</taxon>
    </lineage>
</organism>
<feature type="chain" id="PRO_5016243927" evidence="1">
    <location>
        <begin position="22"/>
        <end position="136"/>
    </location>
</feature>
<protein>
    <submittedName>
        <fullName evidence="2">Uncharacterized protein</fullName>
    </submittedName>
</protein>
<proteinExistence type="predicted"/>
<evidence type="ECO:0000256" key="1">
    <source>
        <dbReference type="SAM" id="SignalP"/>
    </source>
</evidence>
<keyword evidence="1" id="KW-0732">Signal</keyword>
<accession>A0A316G9A6</accession>
<reference evidence="2 3" key="1">
    <citation type="submission" date="2018-05" db="EMBL/GenBank/DDBJ databases">
        <title>Genomic Encyclopedia of Type Strains, Phase IV (KMG-IV): sequencing the most valuable type-strain genomes for metagenomic binning, comparative biology and taxonomic classification.</title>
        <authorList>
            <person name="Goeker M."/>
        </authorList>
    </citation>
    <scope>NUCLEOTIDE SEQUENCE [LARGE SCALE GENOMIC DNA]</scope>
    <source>
        <strain evidence="2 3">DSM 16097</strain>
    </source>
</reference>
<keyword evidence="3" id="KW-1185">Reference proteome</keyword>
<dbReference type="RefSeq" id="WP_109670820.1">
    <property type="nucleotide sequence ID" value="NZ_QGGW01000014.1"/>
</dbReference>
<comment type="caution">
    <text evidence="2">The sequence shown here is derived from an EMBL/GenBank/DDBJ whole genome shotgun (WGS) entry which is preliminary data.</text>
</comment>
<dbReference type="Proteomes" id="UP000245708">
    <property type="component" value="Unassembled WGS sequence"/>
</dbReference>
<evidence type="ECO:0000313" key="2">
    <source>
        <dbReference type="EMBL" id="PWK56310.1"/>
    </source>
</evidence>
<evidence type="ECO:0000313" key="3">
    <source>
        <dbReference type="Proteomes" id="UP000245708"/>
    </source>
</evidence>
<dbReference type="OrthoDB" id="9130285at2"/>
<name>A0A316G9A6_9RHOB</name>